<dbReference type="Proteomes" id="UP000002534">
    <property type="component" value="Chromosome"/>
</dbReference>
<dbReference type="InterPro" id="IPR016071">
    <property type="entry name" value="Staphylococal_nuclease_OB-fold"/>
</dbReference>
<dbReference type="GO" id="GO:0004519">
    <property type="term" value="F:endonuclease activity"/>
    <property type="evidence" value="ECO:0007669"/>
    <property type="project" value="UniProtKB-KW"/>
</dbReference>
<dbReference type="eggNOG" id="COG1525">
    <property type="taxonomic scope" value="Bacteria"/>
</dbReference>
<keyword evidence="3" id="KW-0378">Hydrolase</keyword>
<organism evidence="6 7">
    <name type="scientific">Syntrophotalea carbinolica (strain DSM 2380 / NBRC 103641 / GraBd1)</name>
    <name type="common">Pelobacter carbinolicus</name>
    <dbReference type="NCBI Taxonomy" id="338963"/>
    <lineage>
        <taxon>Bacteria</taxon>
        <taxon>Pseudomonadati</taxon>
        <taxon>Thermodesulfobacteriota</taxon>
        <taxon>Desulfuromonadia</taxon>
        <taxon>Desulfuromonadales</taxon>
        <taxon>Syntrophotaleaceae</taxon>
        <taxon>Syntrophotalea</taxon>
    </lineage>
</organism>
<keyword evidence="4" id="KW-0732">Signal</keyword>
<keyword evidence="1" id="KW-0540">Nuclease</keyword>
<dbReference type="AlphaFoldDB" id="Q3A1T5"/>
<dbReference type="PANTHER" id="PTHR12302:SF3">
    <property type="entry name" value="SERINE_THREONINE-PROTEIN KINASE 31"/>
    <property type="match status" value="1"/>
</dbReference>
<evidence type="ECO:0000259" key="5">
    <source>
        <dbReference type="PROSITE" id="PS50830"/>
    </source>
</evidence>
<dbReference type="RefSeq" id="WP_011342198.1">
    <property type="nucleotide sequence ID" value="NC_007498.2"/>
</dbReference>
<dbReference type="KEGG" id="pca:Pcar_2433"/>
<dbReference type="GO" id="GO:0016787">
    <property type="term" value="F:hydrolase activity"/>
    <property type="evidence" value="ECO:0007669"/>
    <property type="project" value="UniProtKB-KW"/>
</dbReference>
<protein>
    <submittedName>
        <fullName evidence="6">Nuclease, putative</fullName>
    </submittedName>
</protein>
<dbReference type="EMBL" id="CP000142">
    <property type="protein sequence ID" value="ABA89672.1"/>
    <property type="molecule type" value="Genomic_DNA"/>
</dbReference>
<feature type="chain" id="PRO_5004223685" evidence="4">
    <location>
        <begin position="29"/>
        <end position="170"/>
    </location>
</feature>
<proteinExistence type="predicted"/>
<evidence type="ECO:0000313" key="7">
    <source>
        <dbReference type="Proteomes" id="UP000002534"/>
    </source>
</evidence>
<dbReference type="SUPFAM" id="SSF50199">
    <property type="entry name" value="Staphylococcal nuclease"/>
    <property type="match status" value="1"/>
</dbReference>
<keyword evidence="7" id="KW-1185">Reference proteome</keyword>
<dbReference type="PANTHER" id="PTHR12302">
    <property type="entry name" value="EBNA2 BINDING PROTEIN P100"/>
    <property type="match status" value="1"/>
</dbReference>
<dbReference type="SMART" id="SM00318">
    <property type="entry name" value="SNc"/>
    <property type="match status" value="1"/>
</dbReference>
<reference evidence="6 7" key="2">
    <citation type="journal article" date="2012" name="BMC Genomics">
        <title>The genome of Pelobacter carbinolicus reveals surprising metabolic capabilities and physiological features.</title>
        <authorList>
            <person name="Aklujkar M."/>
            <person name="Haveman S.A."/>
            <person name="Didonato R.Jr."/>
            <person name="Chertkov O."/>
            <person name="Han C.S."/>
            <person name="Land M.L."/>
            <person name="Brown P."/>
            <person name="Lovley D.R."/>
        </authorList>
    </citation>
    <scope>NUCLEOTIDE SEQUENCE [LARGE SCALE GENOMIC DNA]</scope>
    <source>
        <strain evidence="7">DSM 2380 / NBRC 103641 / GraBd1</strain>
    </source>
</reference>
<evidence type="ECO:0000256" key="4">
    <source>
        <dbReference type="SAM" id="SignalP"/>
    </source>
</evidence>
<reference evidence="7" key="1">
    <citation type="submission" date="2005-10" db="EMBL/GenBank/DDBJ databases">
        <title>Complete sequence of Pelobacter carbinolicus DSM 2380.</title>
        <authorList>
            <person name="Copeland A."/>
            <person name="Lucas S."/>
            <person name="Lapidus A."/>
            <person name="Barry K."/>
            <person name="Detter J.C."/>
            <person name="Glavina T."/>
            <person name="Hammon N."/>
            <person name="Israni S."/>
            <person name="Pitluck S."/>
            <person name="Chertkov O."/>
            <person name="Schmutz J."/>
            <person name="Larimer F."/>
            <person name="Land M."/>
            <person name="Kyrpides N."/>
            <person name="Ivanova N."/>
            <person name="Richardson P."/>
        </authorList>
    </citation>
    <scope>NUCLEOTIDE SEQUENCE [LARGE SCALE GENOMIC DNA]</scope>
    <source>
        <strain evidence="7">DSM 2380 / NBRC 103641 / GraBd1</strain>
    </source>
</reference>
<dbReference type="PROSITE" id="PS50830">
    <property type="entry name" value="TNASE_3"/>
    <property type="match status" value="1"/>
</dbReference>
<feature type="signal peptide" evidence="4">
    <location>
        <begin position="1"/>
        <end position="28"/>
    </location>
</feature>
<evidence type="ECO:0000313" key="6">
    <source>
        <dbReference type="EMBL" id="ABA89672.1"/>
    </source>
</evidence>
<dbReference type="OrthoDB" id="4376109at2"/>
<dbReference type="Gene3D" id="2.40.50.90">
    <property type="match status" value="1"/>
</dbReference>
<sequence length="170" mass="19140">MKHSLRKAPGILLAALACVLLLAGYACAAPQQQGKVTWVYDGDTIKIAGIGKVRLLGIDVPEREGSPRDRYFTRQGISPATLRRVHAQARRLVRERSYGQTVSLRTGQPAHDRYGRLLAYVVLPDGRLLNRLLLERGLAVVYRRFDFTLKKDFLLAEKQARQAGRGMWED</sequence>
<feature type="domain" description="TNase-like" evidence="5">
    <location>
        <begin position="30"/>
        <end position="170"/>
    </location>
</feature>
<evidence type="ECO:0000256" key="2">
    <source>
        <dbReference type="ARBA" id="ARBA00022759"/>
    </source>
</evidence>
<dbReference type="PROSITE" id="PS51257">
    <property type="entry name" value="PROKAR_LIPOPROTEIN"/>
    <property type="match status" value="1"/>
</dbReference>
<dbReference type="Pfam" id="PF00565">
    <property type="entry name" value="SNase"/>
    <property type="match status" value="1"/>
</dbReference>
<keyword evidence="2" id="KW-0255">Endonuclease</keyword>
<dbReference type="STRING" id="338963.Pcar_2433"/>
<evidence type="ECO:0000256" key="1">
    <source>
        <dbReference type="ARBA" id="ARBA00022722"/>
    </source>
</evidence>
<name>Q3A1T5_SYNC1</name>
<accession>Q3A1T5</accession>
<dbReference type="HOGENOM" id="CLU_046484_5_3_7"/>
<gene>
    <name evidence="6" type="ordered locus">Pcar_2433</name>
</gene>
<evidence type="ECO:0000256" key="3">
    <source>
        <dbReference type="ARBA" id="ARBA00022801"/>
    </source>
</evidence>
<dbReference type="InterPro" id="IPR035437">
    <property type="entry name" value="SNase_OB-fold_sf"/>
</dbReference>